<evidence type="ECO:0000313" key="1">
    <source>
        <dbReference type="EMBL" id="CAA6826150.1"/>
    </source>
</evidence>
<dbReference type="PROSITE" id="PS51257">
    <property type="entry name" value="PROKAR_LIPOPROTEIN"/>
    <property type="match status" value="1"/>
</dbReference>
<sequence>MKVILVVLSFSVLVSCGFVSKNKTSKKNIAESPTVFEDSYYQNLGKNIKRLHHLMQGTFIAHKENRSKTLESWSVSEGDSVILYSVPLGEVGKQGYWIYSYEFMTSLPDEPIYSTIKQIKQPSRDTLEVLYYKTKTPIKLGLSEVIDPKILNEKIRINELVLMDKKVVYVKKTAAQFLGYSRTYEDKQFDCLRQNKYDLSPNFYKVEAVFFDKENQKELSLKNRPSILVRRAIDFKVLYKIATK</sequence>
<accession>A0A6S6UA15</accession>
<gene>
    <name evidence="1" type="ORF">HELGO_WM20535</name>
</gene>
<proteinExistence type="predicted"/>
<organism evidence="1">
    <name type="scientific">uncultured Aureispira sp</name>
    <dbReference type="NCBI Taxonomy" id="1331704"/>
    <lineage>
        <taxon>Bacteria</taxon>
        <taxon>Pseudomonadati</taxon>
        <taxon>Bacteroidota</taxon>
        <taxon>Saprospiria</taxon>
        <taxon>Saprospirales</taxon>
        <taxon>Saprospiraceae</taxon>
        <taxon>Aureispira</taxon>
        <taxon>environmental samples</taxon>
    </lineage>
</organism>
<name>A0A6S6UA15_9BACT</name>
<dbReference type="AlphaFoldDB" id="A0A6S6UA15"/>
<protein>
    <submittedName>
        <fullName evidence="1">Uncharacterized protein</fullName>
    </submittedName>
</protein>
<reference evidence="1" key="1">
    <citation type="submission" date="2020-01" db="EMBL/GenBank/DDBJ databases">
        <authorList>
            <person name="Meier V. D."/>
            <person name="Meier V D."/>
        </authorList>
    </citation>
    <scope>NUCLEOTIDE SEQUENCE</scope>
    <source>
        <strain evidence="1">HLG_WM_MAG_10</strain>
    </source>
</reference>
<dbReference type="EMBL" id="CACVAQ010000375">
    <property type="protein sequence ID" value="CAA6826150.1"/>
    <property type="molecule type" value="Genomic_DNA"/>
</dbReference>